<comment type="similarity">
    <text evidence="5">Belongs to the RNR ribonuclease family. DIS3L2 subfamily.</text>
</comment>
<keyword evidence="1 5" id="KW-0963">Cytoplasm</keyword>
<dbReference type="GO" id="GO:0000175">
    <property type="term" value="F:3'-5'-RNA exonuclease activity"/>
    <property type="evidence" value="ECO:0007669"/>
    <property type="project" value="UniProtKB-UniRule"/>
</dbReference>
<gene>
    <name evidence="8" type="primary">SOV_1</name>
    <name evidence="8" type="ORF">CK203_071771</name>
</gene>
<evidence type="ECO:0000313" key="9">
    <source>
        <dbReference type="Proteomes" id="UP000288805"/>
    </source>
</evidence>
<feature type="binding site" evidence="5">
    <location>
        <position position="584"/>
    </location>
    <ligand>
        <name>Mg(2+)</name>
        <dbReference type="ChEBI" id="CHEBI:18420"/>
    </ligand>
</feature>
<feature type="region of interest" description="Disordered" evidence="6">
    <location>
        <begin position="1"/>
        <end position="43"/>
    </location>
</feature>
<evidence type="ECO:0000256" key="6">
    <source>
        <dbReference type="SAM" id="MobiDB-lite"/>
    </source>
</evidence>
<dbReference type="EC" id="3.1.13.-" evidence="5"/>
<name>A0A438C3B7_VITVI</name>
<dbReference type="InterPro" id="IPR050180">
    <property type="entry name" value="RNR_Ribonuclease"/>
</dbReference>
<keyword evidence="5" id="KW-0464">Manganese</keyword>
<keyword evidence="5" id="KW-0540">Nuclease</keyword>
<proteinExistence type="inferred from homology"/>
<keyword evidence="5 8" id="KW-0269">Exonuclease</keyword>
<evidence type="ECO:0000256" key="4">
    <source>
        <dbReference type="ARBA" id="ARBA00022884"/>
    </source>
</evidence>
<dbReference type="InterPro" id="IPR012340">
    <property type="entry name" value="NA-bd_OB-fold"/>
</dbReference>
<dbReference type="PANTHER" id="PTHR23355:SF9">
    <property type="entry name" value="DIS3-LIKE EXONUCLEASE 2"/>
    <property type="match status" value="1"/>
</dbReference>
<sequence>MRGVVEQSIVERCEDGDKEKKKRRRPRRSKQNPSASDNHPSMLPGCCAVGSANEMRGEVSECLANGSISNYDTTSLSYSSSKQGGLETDPLDNHGLHKASDVAFTSLPTMHLNEQALHAEVGSMNNQHIFPSDPSGGMCSKSCPVPIDCEQSIQSFTNKNVLSPYQDEGCAQRKYFTPHWSTEAVNEALEIINKLFACVVFVVLQKGNVFRASFRVNAYNRLEAYCTIEGVKTDVLISGLASQNRAISKIEVAQPLSYKPSSIGYNVVEGDIVAVKVDPFSLWSRMKGSTVFPNNAGLTEDHNLLPDVTFVGDSWKGKGKVDVNCDFGHERNHFLLHEKGFPYEDNAFSAENISQEPMGHNHVNGHHPPVFGPSYVSCFGERSNMDSLEKICAAINSFPSKRPTGSVVAIIERSPRRVAVVGFLSVKQWLSSHVLHRKGAKMNKTYLSLSDSEYIQLTPTDPKFPKMVVPVKGLSDCIKKRLEDGDASMETELVAAQISDWGEESSLPLAHVMHIFGRGGEIEPRIAAILFENAIHPSEFSPESLACLPHIPWKVPQEEIERRRDLRNLCIFTIDPSTATDLDDALSVEKLSGGNFRVGVHIADASYFVLPDGVLDREAQSRSTSVYLLQHKLPMLPPLLSENLGSLIPGVDRLAFSIFWDINLAGDVVDRWIGRTVIQSCCKLSYEHAQGIIDGMFDVEGSKILGNDCPQLHGHFKLPEVIRSIKYLYAISKTLRANRFNDGALLLDGAKVILLFDEHGVPYDSTFSVRKDSNSLVEEFMLLANRTAAEVISRAFPDNALLRRHPEPNLRKLREFEAFCSKHGLELDTSSSGQFHHSLEQIREKLKNDSVLFDILLSYASRPMQLATYFCSGDLKDNKNEWSHYALAVPLYTHFTSPLRRYPDIIVHRTLAAAIEAEELYLKHGAKMQKVKNGEERRRCFTGMHFDKNAAESVEGQKALSVAASKHRLPCTEILADVVAYCNERKLASRHAKDGCERLYMWVLLKKKEVLLSEARVLGLGPRFMSIYIHKLGIERRIYYDEVEGLTVEWLDATSTLVVNLSTNKCSRWRGNQWKYRQLEDVAWVIRPCNLKQEVDVFGDTVNEWGATTVGRDASVASLRPRCTSESGVSDANEIEPLFFPLTVRTLSTIPVVLHAVGGDDGPLDIGARLYMSSYYG</sequence>
<dbReference type="InterPro" id="IPR001900">
    <property type="entry name" value="RNase_II/R"/>
</dbReference>
<dbReference type="SUPFAM" id="SSF50249">
    <property type="entry name" value="Nucleic acid-binding proteins"/>
    <property type="match status" value="3"/>
</dbReference>
<evidence type="ECO:0000256" key="3">
    <source>
        <dbReference type="ARBA" id="ARBA00022842"/>
    </source>
</evidence>
<comment type="function">
    <text evidence="5">3'-5'-exoribonuclease that specifically recognizes RNAs polyuridylated at their 3' end and mediates their degradation. Component of an exosome-independent RNA degradation pathway that mediates degradation of cytoplasmic mRNAs that have been deadenylated and subsequently uridylated at their 3'.</text>
</comment>
<dbReference type="InterPro" id="IPR041505">
    <property type="entry name" value="Dis3_CSD2"/>
</dbReference>
<dbReference type="EMBL" id="QGNW01002574">
    <property type="protein sequence ID" value="RVW17744.1"/>
    <property type="molecule type" value="Genomic_DNA"/>
</dbReference>
<organism evidence="8 9">
    <name type="scientific">Vitis vinifera</name>
    <name type="common">Grape</name>
    <dbReference type="NCBI Taxonomy" id="29760"/>
    <lineage>
        <taxon>Eukaryota</taxon>
        <taxon>Viridiplantae</taxon>
        <taxon>Streptophyta</taxon>
        <taxon>Embryophyta</taxon>
        <taxon>Tracheophyta</taxon>
        <taxon>Spermatophyta</taxon>
        <taxon>Magnoliopsida</taxon>
        <taxon>eudicotyledons</taxon>
        <taxon>Gunneridae</taxon>
        <taxon>Pentapetalae</taxon>
        <taxon>rosids</taxon>
        <taxon>Vitales</taxon>
        <taxon>Vitaceae</taxon>
        <taxon>Viteae</taxon>
        <taxon>Vitis</taxon>
    </lineage>
</organism>
<dbReference type="GO" id="GO:0046872">
    <property type="term" value="F:metal ion binding"/>
    <property type="evidence" value="ECO:0007669"/>
    <property type="project" value="UniProtKB-KW"/>
</dbReference>
<dbReference type="InterPro" id="IPR022966">
    <property type="entry name" value="RNase_II/R_CS"/>
</dbReference>
<reference evidence="8 9" key="1">
    <citation type="journal article" date="2018" name="PLoS Genet.">
        <title>Population sequencing reveals clonal diversity and ancestral inbreeding in the grapevine cultivar Chardonnay.</title>
        <authorList>
            <person name="Roach M.J."/>
            <person name="Johnson D.L."/>
            <person name="Bohlmann J."/>
            <person name="van Vuuren H.J."/>
            <person name="Jones S.J."/>
            <person name="Pretorius I.S."/>
            <person name="Schmidt S.A."/>
            <person name="Borneman A.R."/>
        </authorList>
    </citation>
    <scope>NUCLEOTIDE SEQUENCE [LARGE SCALE GENOMIC DNA]</scope>
    <source>
        <strain evidence="9">cv. Chardonnay</strain>
        <tissue evidence="8">Leaf</tissue>
    </source>
</reference>
<dbReference type="GO" id="GO:0000956">
    <property type="term" value="P:nuclear-transcribed mRNA catabolic process"/>
    <property type="evidence" value="ECO:0007669"/>
    <property type="project" value="UniProtKB-UniRule"/>
</dbReference>
<dbReference type="HAMAP" id="MF_03045">
    <property type="entry name" value="DIS3L2"/>
    <property type="match status" value="1"/>
</dbReference>
<comment type="cofactor">
    <cofactor evidence="5">
        <name>Mg(2+)</name>
        <dbReference type="ChEBI" id="CHEBI:18420"/>
    </cofactor>
    <cofactor evidence="5">
        <name>Mn(2+)</name>
        <dbReference type="ChEBI" id="CHEBI:29035"/>
    </cofactor>
</comment>
<accession>A0A438C3B7</accession>
<feature type="domain" description="RNB" evidence="7">
    <location>
        <begin position="563"/>
        <end position="917"/>
    </location>
</feature>
<dbReference type="PROSITE" id="PS01175">
    <property type="entry name" value="RIBONUCLEASE_II"/>
    <property type="match status" value="1"/>
</dbReference>
<protein>
    <recommendedName>
        <fullName evidence="5">DIS3-like exonuclease 2</fullName>
        <ecNumber evidence="5">3.1.13.-</ecNumber>
    </recommendedName>
</protein>
<keyword evidence="3 5" id="KW-0460">Magnesium</keyword>
<keyword evidence="5" id="KW-0378">Hydrolase</keyword>
<dbReference type="Proteomes" id="UP000288805">
    <property type="component" value="Unassembled WGS sequence"/>
</dbReference>
<feature type="site" description="Important for catalytic activity" evidence="5">
    <location>
        <position position="583"/>
    </location>
</feature>
<dbReference type="Pfam" id="PF17849">
    <property type="entry name" value="OB_Dis3"/>
    <property type="match status" value="1"/>
</dbReference>
<dbReference type="AlphaFoldDB" id="A0A438C3B7"/>
<dbReference type="Gene3D" id="2.40.50.700">
    <property type="match status" value="1"/>
</dbReference>
<dbReference type="GO" id="GO:0000932">
    <property type="term" value="C:P-body"/>
    <property type="evidence" value="ECO:0007669"/>
    <property type="project" value="UniProtKB-SubCell"/>
</dbReference>
<feature type="binding site" evidence="5">
    <location>
        <position position="575"/>
    </location>
    <ligand>
        <name>Mg(2+)</name>
        <dbReference type="ChEBI" id="CHEBI:18420"/>
    </ligand>
</feature>
<evidence type="ECO:0000256" key="2">
    <source>
        <dbReference type="ARBA" id="ARBA00022723"/>
    </source>
</evidence>
<evidence type="ECO:0000256" key="5">
    <source>
        <dbReference type="HAMAP-Rule" id="MF_03045"/>
    </source>
</evidence>
<evidence type="ECO:0000259" key="7">
    <source>
        <dbReference type="SMART" id="SM00955"/>
    </source>
</evidence>
<keyword evidence="4 5" id="KW-0694">RNA-binding</keyword>
<comment type="caution">
    <text evidence="8">The sequence shown here is derived from an EMBL/GenBank/DDBJ whole genome shotgun (WGS) entry which is preliminary data.</text>
</comment>
<dbReference type="Pfam" id="PF00773">
    <property type="entry name" value="RNB"/>
    <property type="match status" value="1"/>
</dbReference>
<dbReference type="SMART" id="SM00955">
    <property type="entry name" value="RNB"/>
    <property type="match status" value="1"/>
</dbReference>
<keyword evidence="2 5" id="KW-0479">Metal-binding</keyword>
<feature type="compositionally biased region" description="Basic and acidic residues" evidence="6">
    <location>
        <begin position="9"/>
        <end position="19"/>
    </location>
</feature>
<evidence type="ECO:0000256" key="1">
    <source>
        <dbReference type="ARBA" id="ARBA00022490"/>
    </source>
</evidence>
<comment type="subcellular location">
    <subcellularLocation>
        <location evidence="5">Cytoplasm</location>
    </subcellularLocation>
    <subcellularLocation>
        <location evidence="5">Cytoplasm</location>
        <location evidence="5">P-body</location>
    </subcellularLocation>
</comment>
<dbReference type="PANTHER" id="PTHR23355">
    <property type="entry name" value="RIBONUCLEASE"/>
    <property type="match status" value="1"/>
</dbReference>
<dbReference type="Gene3D" id="2.40.50.690">
    <property type="match status" value="1"/>
</dbReference>
<dbReference type="InterPro" id="IPR028591">
    <property type="entry name" value="DIS3L2"/>
</dbReference>
<dbReference type="GO" id="GO:0003723">
    <property type="term" value="F:RNA binding"/>
    <property type="evidence" value="ECO:0007669"/>
    <property type="project" value="UniProtKB-KW"/>
</dbReference>
<feature type="compositionally biased region" description="Basic residues" evidence="6">
    <location>
        <begin position="20"/>
        <end position="30"/>
    </location>
</feature>
<dbReference type="GO" id="GO:1990074">
    <property type="term" value="P:polyuridylation-dependent mRNA catabolic process"/>
    <property type="evidence" value="ECO:0007669"/>
    <property type="project" value="UniProtKB-UniRule"/>
</dbReference>
<dbReference type="FunFam" id="2.40.50.700:FF:000005">
    <property type="entry name" value="DIS3-like exonuclease 2"/>
    <property type="match status" value="1"/>
</dbReference>
<evidence type="ECO:0000313" key="8">
    <source>
        <dbReference type="EMBL" id="RVW17744.1"/>
    </source>
</evidence>